<dbReference type="RefSeq" id="WP_055456881.1">
    <property type="nucleotide sequence ID" value="NZ_CYHE01000016.1"/>
</dbReference>
<dbReference type="CDD" id="cd16913">
    <property type="entry name" value="YkuD_like"/>
    <property type="match status" value="1"/>
</dbReference>
<evidence type="ECO:0000256" key="4">
    <source>
        <dbReference type="ARBA" id="ARBA00022679"/>
    </source>
</evidence>
<dbReference type="UniPathway" id="UPA00219"/>
<name>A0A0K6I9Q6_9HYPH</name>
<comment type="pathway">
    <text evidence="1 9">Cell wall biogenesis; peptidoglycan biosynthesis.</text>
</comment>
<dbReference type="PROSITE" id="PS51257">
    <property type="entry name" value="PROKAR_LIPOPROTEIN"/>
    <property type="match status" value="1"/>
</dbReference>
<evidence type="ECO:0000256" key="7">
    <source>
        <dbReference type="ARBA" id="ARBA00022984"/>
    </source>
</evidence>
<sequence>MLLSRRRFLVAASATLLAGCNSRYVQPVPSPGFARDGYEGAAPSYSHIPPEYLQMYGPMPNEQFPIPAADLRRVKPQYFRQIVPYQSPEPTGTIIVDTPNRYLYLTMEGGQAMRYGVGIGRAGFTWGGSARIAYKREWPRWTPPAEMIARQPELEQYRNGMEPGLANPLGARALYIFEGGRDTLYRIHGTAEYWTIGTAVSSGCVRMINQDVIDLYNRVPNGTKIVVLQAPANAPVAGGAQQGLALPS</sequence>
<dbReference type="EMBL" id="CYHE01000016">
    <property type="protein sequence ID" value="CUB00042.1"/>
    <property type="molecule type" value="Genomic_DNA"/>
</dbReference>
<dbReference type="GO" id="GO:0018104">
    <property type="term" value="P:peptidoglycan-protein cross-linking"/>
    <property type="evidence" value="ECO:0007669"/>
    <property type="project" value="TreeGrafter"/>
</dbReference>
<protein>
    <submittedName>
        <fullName evidence="11">Lipoprotein-anchoring transpeptidase ErfK/SrfK</fullName>
    </submittedName>
</protein>
<keyword evidence="7 9" id="KW-0573">Peptidoglycan synthesis</keyword>
<evidence type="ECO:0000313" key="12">
    <source>
        <dbReference type="Proteomes" id="UP000183900"/>
    </source>
</evidence>
<accession>A0A0K6I9Q6</accession>
<dbReference type="Gene3D" id="2.40.440.10">
    <property type="entry name" value="L,D-transpeptidase catalytic domain-like"/>
    <property type="match status" value="1"/>
</dbReference>
<comment type="similarity">
    <text evidence="2">Belongs to the YkuD family.</text>
</comment>
<dbReference type="Pfam" id="PF03734">
    <property type="entry name" value="YkuD"/>
    <property type="match status" value="1"/>
</dbReference>
<evidence type="ECO:0000256" key="2">
    <source>
        <dbReference type="ARBA" id="ARBA00005992"/>
    </source>
</evidence>
<keyword evidence="12" id="KW-1185">Reference proteome</keyword>
<dbReference type="Proteomes" id="UP000183900">
    <property type="component" value="Unassembled WGS sequence"/>
</dbReference>
<evidence type="ECO:0000256" key="9">
    <source>
        <dbReference type="PROSITE-ProRule" id="PRU01373"/>
    </source>
</evidence>
<evidence type="ECO:0000256" key="8">
    <source>
        <dbReference type="ARBA" id="ARBA00023316"/>
    </source>
</evidence>
<feature type="active site" description="Nucleophile" evidence="9">
    <location>
        <position position="204"/>
    </location>
</feature>
<evidence type="ECO:0000256" key="1">
    <source>
        <dbReference type="ARBA" id="ARBA00004752"/>
    </source>
</evidence>
<dbReference type="GO" id="GO:0008360">
    <property type="term" value="P:regulation of cell shape"/>
    <property type="evidence" value="ECO:0007669"/>
    <property type="project" value="UniProtKB-UniRule"/>
</dbReference>
<dbReference type="SUPFAM" id="SSF141523">
    <property type="entry name" value="L,D-transpeptidase catalytic domain-like"/>
    <property type="match status" value="1"/>
</dbReference>
<keyword evidence="11" id="KW-0449">Lipoprotein</keyword>
<keyword evidence="4" id="KW-0808">Transferase</keyword>
<dbReference type="GO" id="GO:0071555">
    <property type="term" value="P:cell wall organization"/>
    <property type="evidence" value="ECO:0007669"/>
    <property type="project" value="UniProtKB-UniRule"/>
</dbReference>
<keyword evidence="6 9" id="KW-0133">Cell shape</keyword>
<keyword evidence="3" id="KW-0328">Glycosyltransferase</keyword>
<dbReference type="PROSITE" id="PS52029">
    <property type="entry name" value="LD_TPASE"/>
    <property type="match status" value="1"/>
</dbReference>
<dbReference type="InterPro" id="IPR005490">
    <property type="entry name" value="LD_TPept_cat_dom"/>
</dbReference>
<gene>
    <name evidence="11" type="ORF">Ga0061067_11616</name>
</gene>
<dbReference type="GO" id="GO:0005576">
    <property type="term" value="C:extracellular region"/>
    <property type="evidence" value="ECO:0007669"/>
    <property type="project" value="TreeGrafter"/>
</dbReference>
<dbReference type="PANTHER" id="PTHR30582">
    <property type="entry name" value="L,D-TRANSPEPTIDASE"/>
    <property type="match status" value="1"/>
</dbReference>
<dbReference type="OrthoDB" id="9795305at2"/>
<evidence type="ECO:0000259" key="10">
    <source>
        <dbReference type="PROSITE" id="PS52029"/>
    </source>
</evidence>
<dbReference type="AlphaFoldDB" id="A0A0K6I9Q6"/>
<keyword evidence="8 9" id="KW-0961">Cell wall biogenesis/degradation</keyword>
<evidence type="ECO:0000256" key="3">
    <source>
        <dbReference type="ARBA" id="ARBA00022676"/>
    </source>
</evidence>
<evidence type="ECO:0000256" key="5">
    <source>
        <dbReference type="ARBA" id="ARBA00022801"/>
    </source>
</evidence>
<organism evidence="11 12">
    <name type="scientific">Pannonibacter indicus</name>
    <dbReference type="NCBI Taxonomy" id="466044"/>
    <lineage>
        <taxon>Bacteria</taxon>
        <taxon>Pseudomonadati</taxon>
        <taxon>Pseudomonadota</taxon>
        <taxon>Alphaproteobacteria</taxon>
        <taxon>Hyphomicrobiales</taxon>
        <taxon>Stappiaceae</taxon>
        <taxon>Pannonibacter</taxon>
    </lineage>
</organism>
<dbReference type="GO" id="GO:0071972">
    <property type="term" value="F:peptidoglycan L,D-transpeptidase activity"/>
    <property type="evidence" value="ECO:0007669"/>
    <property type="project" value="TreeGrafter"/>
</dbReference>
<evidence type="ECO:0000256" key="6">
    <source>
        <dbReference type="ARBA" id="ARBA00022960"/>
    </source>
</evidence>
<dbReference type="InterPro" id="IPR050979">
    <property type="entry name" value="LD-transpeptidase"/>
</dbReference>
<dbReference type="InterPro" id="IPR038063">
    <property type="entry name" value="Transpep_catalytic_dom"/>
</dbReference>
<keyword evidence="5" id="KW-0378">Hydrolase</keyword>
<evidence type="ECO:0000313" key="11">
    <source>
        <dbReference type="EMBL" id="CUB00042.1"/>
    </source>
</evidence>
<dbReference type="GO" id="GO:0016757">
    <property type="term" value="F:glycosyltransferase activity"/>
    <property type="evidence" value="ECO:0007669"/>
    <property type="project" value="UniProtKB-KW"/>
</dbReference>
<feature type="domain" description="L,D-TPase catalytic" evidence="10">
    <location>
        <begin position="92"/>
        <end position="228"/>
    </location>
</feature>
<dbReference type="PANTHER" id="PTHR30582:SF24">
    <property type="entry name" value="L,D-TRANSPEPTIDASE ERFK_SRFK-RELATED"/>
    <property type="match status" value="1"/>
</dbReference>
<dbReference type="FunFam" id="2.40.440.10:FF:000002">
    <property type="entry name" value="L,D-transpeptidase ErfK/SrfK"/>
    <property type="match status" value="1"/>
</dbReference>
<feature type="active site" description="Proton donor/acceptor" evidence="9">
    <location>
        <position position="188"/>
    </location>
</feature>
<proteinExistence type="inferred from homology"/>
<reference evidence="12" key="1">
    <citation type="submission" date="2015-08" db="EMBL/GenBank/DDBJ databases">
        <authorList>
            <person name="Varghese N."/>
        </authorList>
    </citation>
    <scope>NUCLEOTIDE SEQUENCE [LARGE SCALE GENOMIC DNA]</scope>
    <source>
        <strain evidence="12">DSM 23407</strain>
    </source>
</reference>